<dbReference type="GO" id="GO:0015297">
    <property type="term" value="F:antiporter activity"/>
    <property type="evidence" value="ECO:0007669"/>
    <property type="project" value="InterPro"/>
</dbReference>
<evidence type="ECO:0000259" key="12">
    <source>
        <dbReference type="Pfam" id="PF23259"/>
    </source>
</evidence>
<evidence type="ECO:0000256" key="7">
    <source>
        <dbReference type="ARBA" id="ARBA00023065"/>
    </source>
</evidence>
<dbReference type="InterPro" id="IPR006153">
    <property type="entry name" value="Cation/H_exchanger_TM"/>
</dbReference>
<dbReference type="AlphaFoldDB" id="A0A6N2MM99"/>
<feature type="transmembrane region" description="Helical" evidence="10">
    <location>
        <begin position="29"/>
        <end position="49"/>
    </location>
</feature>
<evidence type="ECO:0000256" key="5">
    <source>
        <dbReference type="ARBA" id="ARBA00022958"/>
    </source>
</evidence>
<dbReference type="GO" id="GO:0006813">
    <property type="term" value="P:potassium ion transport"/>
    <property type="evidence" value="ECO:0007669"/>
    <property type="project" value="UniProtKB-KW"/>
</dbReference>
<keyword evidence="3" id="KW-0633">Potassium transport</keyword>
<feature type="transmembrane region" description="Helical" evidence="10">
    <location>
        <begin position="266"/>
        <end position="290"/>
    </location>
</feature>
<protein>
    <submittedName>
        <fullName evidence="13">Uncharacterized protein</fullName>
    </submittedName>
</protein>
<gene>
    <name evidence="13" type="ORF">SVIM_LOCUS384891</name>
</gene>
<evidence type="ECO:0000256" key="10">
    <source>
        <dbReference type="SAM" id="Phobius"/>
    </source>
</evidence>
<evidence type="ECO:0000256" key="1">
    <source>
        <dbReference type="ARBA" id="ARBA00004141"/>
    </source>
</evidence>
<dbReference type="GO" id="GO:0012505">
    <property type="term" value="C:endomembrane system"/>
    <property type="evidence" value="ECO:0007669"/>
    <property type="project" value="TreeGrafter"/>
</dbReference>
<feature type="transmembrane region" description="Helical" evidence="10">
    <location>
        <begin position="125"/>
        <end position="150"/>
    </location>
</feature>
<feature type="transmembrane region" description="Helical" evidence="10">
    <location>
        <begin position="343"/>
        <end position="369"/>
    </location>
</feature>
<keyword evidence="5" id="KW-0630">Potassium</keyword>
<accession>A0A6N2MM99</accession>
<dbReference type="Gene3D" id="1.20.1530.20">
    <property type="match status" value="1"/>
</dbReference>
<reference evidence="13" key="1">
    <citation type="submission" date="2019-03" db="EMBL/GenBank/DDBJ databases">
        <authorList>
            <person name="Mank J."/>
            <person name="Almeida P."/>
        </authorList>
    </citation>
    <scope>NUCLEOTIDE SEQUENCE</scope>
    <source>
        <strain evidence="13">78183</strain>
    </source>
</reference>
<dbReference type="InterPro" id="IPR057290">
    <property type="entry name" value="CHX17_C"/>
</dbReference>
<dbReference type="GO" id="GO:1902600">
    <property type="term" value="P:proton transmembrane transport"/>
    <property type="evidence" value="ECO:0007669"/>
    <property type="project" value="InterPro"/>
</dbReference>
<feature type="transmembrane region" description="Helical" evidence="10">
    <location>
        <begin position="407"/>
        <end position="430"/>
    </location>
</feature>
<evidence type="ECO:0000256" key="2">
    <source>
        <dbReference type="ARBA" id="ARBA00022448"/>
    </source>
</evidence>
<keyword evidence="2" id="KW-0813">Transport</keyword>
<keyword evidence="7" id="KW-0406">Ion transport</keyword>
<dbReference type="GO" id="GO:0006885">
    <property type="term" value="P:regulation of pH"/>
    <property type="evidence" value="ECO:0007669"/>
    <property type="project" value="TreeGrafter"/>
</dbReference>
<dbReference type="PANTHER" id="PTHR32468:SF96">
    <property type="entry name" value="CATION_H(+) ANTIPORTER 26-RELATED"/>
    <property type="match status" value="1"/>
</dbReference>
<keyword evidence="6 10" id="KW-1133">Transmembrane helix</keyword>
<feature type="domain" description="Cation/H+ exchanger transmembrane" evidence="11">
    <location>
        <begin position="48"/>
        <end position="423"/>
    </location>
</feature>
<dbReference type="InterPro" id="IPR038770">
    <property type="entry name" value="Na+/solute_symporter_sf"/>
</dbReference>
<evidence type="ECO:0000259" key="11">
    <source>
        <dbReference type="Pfam" id="PF00999"/>
    </source>
</evidence>
<dbReference type="EMBL" id="CAADRP010001852">
    <property type="protein sequence ID" value="VFU54755.1"/>
    <property type="molecule type" value="Genomic_DNA"/>
</dbReference>
<comment type="subcellular location">
    <subcellularLocation>
        <location evidence="1">Membrane</location>
        <topology evidence="1">Multi-pass membrane protein</topology>
    </subcellularLocation>
</comment>
<dbReference type="Pfam" id="PF00999">
    <property type="entry name" value="Na_H_Exchanger"/>
    <property type="match status" value="1"/>
</dbReference>
<evidence type="ECO:0000256" key="9">
    <source>
        <dbReference type="ARBA" id="ARBA00038341"/>
    </source>
</evidence>
<feature type="transmembrane region" description="Helical" evidence="10">
    <location>
        <begin position="193"/>
        <end position="213"/>
    </location>
</feature>
<name>A0A6N2MM99_SALVM</name>
<dbReference type="GO" id="GO:0016020">
    <property type="term" value="C:membrane"/>
    <property type="evidence" value="ECO:0007669"/>
    <property type="project" value="UniProtKB-SubCell"/>
</dbReference>
<evidence type="ECO:0000256" key="8">
    <source>
        <dbReference type="ARBA" id="ARBA00023136"/>
    </source>
</evidence>
<keyword evidence="8 10" id="KW-0472">Membrane</keyword>
<feature type="transmembrane region" description="Helical" evidence="10">
    <location>
        <begin position="310"/>
        <end position="331"/>
    </location>
</feature>
<dbReference type="PANTHER" id="PTHR32468">
    <property type="entry name" value="CATION/H + ANTIPORTER"/>
    <property type="match status" value="1"/>
</dbReference>
<feature type="transmembrane region" description="Helical" evidence="10">
    <location>
        <begin position="61"/>
        <end position="80"/>
    </location>
</feature>
<keyword evidence="4 10" id="KW-0812">Transmembrane</keyword>
<evidence type="ECO:0000313" key="13">
    <source>
        <dbReference type="EMBL" id="VFU54755.1"/>
    </source>
</evidence>
<feature type="transmembrane region" description="Helical" evidence="10">
    <location>
        <begin position="233"/>
        <end position="254"/>
    </location>
</feature>
<sequence length="776" mass="86714">MSQNSTTELVCETFDAYKITRFMHEDEGYFSFSPVIVQIGLVTLLKTIFQFLLMPFGQQRFVSEILGGIAISPSFLGHIGRINKYLFAPRSVLILDTFEVLGLIFVLFLLSMRMDIDVVRKCGKLSVVIGLASFVVPTVITTVMVSYLSGFFKLDQDLHKEVYVMAVLISTSSFQVVFSILEDLKLLNSELGRLALSSSMISGLFSWSFSVFLADVNEATSFGSKKSIMLEHISRIPLVMVIVFTFRPMMSWMVRQTPEGQPLKQSYILIISTMVLLSGFFGEINGHHYLFGPLLLGLATPNSPQLNSSLMEKIGTFVDSFLVPCFLVGVGRRINLFITTFKLLAFVQALIFISTLTKLAAIVVTSLYYKMPFRDALSLGIILNCKGFVDTLLYNAANKFEGLKTEFFSILVVTAMLQSVFVTLLVRLLYDPSRRYIAYTTRTIQNTGLHSELQIIACLHQQDDVPPIINVLEATNPTRESPITIYVLNLKRLIEGTLPLFISHKLNGSSSSEKIDSVGNAFCRFEQENRDLVTVQCFTSFAPYATMHDDVCTLALEKGASLVIVPFQRSDSPSLRAANRNILGKAPCSVALLINRGNLDRHILSDRLTMKVCVVFIGGADDRETLAYAQRMSGHPNIRLTVLRLVSEDQTINDLIERRRNLSMINEFSLSNNDCPRVSYKEEMVEQGNDTVRLLGAMCNDFDLIMVGRRHDPDSSQLMGLSEWGEIDQDVGVIGDIMASKDCECKASILVVQQQASVVVEMIQSQKYISVPNSDR</sequence>
<feature type="domain" description="Cation/H(+) antiporter C-terminal" evidence="12">
    <location>
        <begin position="610"/>
        <end position="755"/>
    </location>
</feature>
<evidence type="ECO:0000256" key="4">
    <source>
        <dbReference type="ARBA" id="ARBA00022692"/>
    </source>
</evidence>
<organism evidence="13">
    <name type="scientific">Salix viminalis</name>
    <name type="common">Common osier</name>
    <name type="synonym">Basket willow</name>
    <dbReference type="NCBI Taxonomy" id="40686"/>
    <lineage>
        <taxon>Eukaryota</taxon>
        <taxon>Viridiplantae</taxon>
        <taxon>Streptophyta</taxon>
        <taxon>Embryophyta</taxon>
        <taxon>Tracheophyta</taxon>
        <taxon>Spermatophyta</taxon>
        <taxon>Magnoliopsida</taxon>
        <taxon>eudicotyledons</taxon>
        <taxon>Gunneridae</taxon>
        <taxon>Pentapetalae</taxon>
        <taxon>rosids</taxon>
        <taxon>fabids</taxon>
        <taxon>Malpighiales</taxon>
        <taxon>Salicaceae</taxon>
        <taxon>Saliceae</taxon>
        <taxon>Salix</taxon>
    </lineage>
</organism>
<comment type="similarity">
    <text evidence="9">Belongs to the monovalent cation:proton antiporter 2 (CPA2) transporter (TC 2.A.37) family. CHX (TC 2.A.37.4) subfamily.</text>
</comment>
<evidence type="ECO:0000256" key="6">
    <source>
        <dbReference type="ARBA" id="ARBA00022989"/>
    </source>
</evidence>
<evidence type="ECO:0000256" key="3">
    <source>
        <dbReference type="ARBA" id="ARBA00022538"/>
    </source>
</evidence>
<dbReference type="InterPro" id="IPR050794">
    <property type="entry name" value="CPA2_transporter"/>
</dbReference>
<dbReference type="Pfam" id="PF23259">
    <property type="entry name" value="CHX17_C"/>
    <property type="match status" value="1"/>
</dbReference>
<proteinExistence type="inferred from homology"/>
<feature type="transmembrane region" description="Helical" evidence="10">
    <location>
        <begin position="92"/>
        <end position="113"/>
    </location>
</feature>
<feature type="transmembrane region" description="Helical" evidence="10">
    <location>
        <begin position="162"/>
        <end position="181"/>
    </location>
</feature>